<dbReference type="RefSeq" id="WP_145372643.1">
    <property type="nucleotide sequence ID" value="NZ_CP036275.1"/>
</dbReference>
<dbReference type="OrthoDB" id="7595944at2"/>
<evidence type="ECO:0000313" key="2">
    <source>
        <dbReference type="Proteomes" id="UP000320496"/>
    </source>
</evidence>
<evidence type="ECO:0000313" key="1">
    <source>
        <dbReference type="EMBL" id="QDU41348.1"/>
    </source>
</evidence>
<proteinExistence type="predicted"/>
<protein>
    <submittedName>
        <fullName evidence="1">Uncharacterized protein</fullName>
    </submittedName>
</protein>
<keyword evidence="2" id="KW-1185">Reference proteome</keyword>
<dbReference type="Proteomes" id="UP000320496">
    <property type="component" value="Chromosome"/>
</dbReference>
<accession>A0A517ZFT6</accession>
<dbReference type="EMBL" id="CP036275">
    <property type="protein sequence ID" value="QDU41348.1"/>
    <property type="molecule type" value="Genomic_DNA"/>
</dbReference>
<sequence length="131" mass="15344">MLDLEIKHVGGEWPGKWSELHRQLRLFGKPPKPLRKIPFEFRYVFECEDSDKPHRALITDWELGVLYLTEESRLGSAQAAADSVRHKFLNEICASEKDTRFFMGTTLPHNTWIVIGTFWPPKTETTQQRLF</sequence>
<dbReference type="AlphaFoldDB" id="A0A517ZFT6"/>
<reference evidence="1 2" key="1">
    <citation type="submission" date="2019-02" db="EMBL/GenBank/DDBJ databases">
        <title>Deep-cultivation of Planctomycetes and their phenomic and genomic characterization uncovers novel biology.</title>
        <authorList>
            <person name="Wiegand S."/>
            <person name="Jogler M."/>
            <person name="Boedeker C."/>
            <person name="Pinto D."/>
            <person name="Vollmers J."/>
            <person name="Rivas-Marin E."/>
            <person name="Kohn T."/>
            <person name="Peeters S.H."/>
            <person name="Heuer A."/>
            <person name="Rast P."/>
            <person name="Oberbeckmann S."/>
            <person name="Bunk B."/>
            <person name="Jeske O."/>
            <person name="Meyerdierks A."/>
            <person name="Storesund J.E."/>
            <person name="Kallscheuer N."/>
            <person name="Luecker S."/>
            <person name="Lage O.M."/>
            <person name="Pohl T."/>
            <person name="Merkel B.J."/>
            <person name="Hornburger P."/>
            <person name="Mueller R.-W."/>
            <person name="Bruemmer F."/>
            <person name="Labrenz M."/>
            <person name="Spormann A.M."/>
            <person name="Op den Camp H."/>
            <person name="Overmann J."/>
            <person name="Amann R."/>
            <person name="Jetten M.S.M."/>
            <person name="Mascher T."/>
            <person name="Medema M.H."/>
            <person name="Devos D.P."/>
            <person name="Kaster A.-K."/>
            <person name="Ovreas L."/>
            <person name="Rohde M."/>
            <person name="Galperin M.Y."/>
            <person name="Jogler C."/>
        </authorList>
    </citation>
    <scope>NUCLEOTIDE SEQUENCE [LARGE SCALE GENOMIC DNA]</scope>
    <source>
        <strain evidence="1 2">Mal4</strain>
    </source>
</reference>
<dbReference type="KEGG" id="mri:Mal4_57140"/>
<gene>
    <name evidence="1" type="ORF">Mal4_57140</name>
</gene>
<organism evidence="1 2">
    <name type="scientific">Maioricimonas rarisocia</name>
    <dbReference type="NCBI Taxonomy" id="2528026"/>
    <lineage>
        <taxon>Bacteria</taxon>
        <taxon>Pseudomonadati</taxon>
        <taxon>Planctomycetota</taxon>
        <taxon>Planctomycetia</taxon>
        <taxon>Planctomycetales</taxon>
        <taxon>Planctomycetaceae</taxon>
        <taxon>Maioricimonas</taxon>
    </lineage>
</organism>
<name>A0A517ZFT6_9PLAN</name>